<evidence type="ECO:0000256" key="2">
    <source>
        <dbReference type="SAM" id="MobiDB-lite"/>
    </source>
</evidence>
<keyword evidence="1" id="KW-0175">Coiled coil</keyword>
<gene>
    <name evidence="3" type="ORF">BLNAU_5346</name>
</gene>
<accession>A0ABQ9Y778</accession>
<feature type="coiled-coil region" evidence="1">
    <location>
        <begin position="815"/>
        <end position="842"/>
    </location>
</feature>
<protein>
    <submittedName>
        <fullName evidence="3">Uncharacterized protein</fullName>
    </submittedName>
</protein>
<sequence length="990" mass="115121">MDISGQSFDSFESKLQNVVASIHHGFSERDRLLSSTLNRVSAIETTAAIDGATSQMENDMLLNKCNLLEEKVKELSEKAASFELESKQQGKHLSALRNESWLKSKEIERLNSERLETIRLIEDERKSNERMKERITSLETALRQQEETVMSATWQMESVSNTSRGLISEFEELRRDPRLTVNSERLLQNLKLQVESLAVKAESERSSWQVQTDLRDAQAKRDIEALTEELSHKEEKLRGLERDIDEKDERMRELEAKLRESRVETVNGDGVSVRERTREVTENKAHSSLLTMKMNGDSKLRELETELREKTREANDLRRTMERMKNSWQAEKQRLDAALEQKKQETAVLAQEKEIEVSSMSKKLSEAFVLEQERSQLVKERIEKERDTLRNEIGKKEHELLSLRKENKQLAEMMQSLHQQMKMNVDQQERFLTDKCLELGQAKGYVAQLIQGMQEQKSRAEKQVKRLESEVSEKEETNTRLINELGEIERVVSLFSQEMEAVSEGSSPTRTWHSHTPIRASTSGNRSFDGQRQFALTEKIDRSKGPSLRSPMVGSTGHARTVDIGTRHSKLIDSSLTTTASRVKESIMSKIAWIERQQEHSWELEQQLSDLQEKLERMENEMSRQKEDNELQKESLEMEITTAASQVSIEASKHEALRSENETLIDRIAELERRITDEENEVAVTKSSLAVASRENRVILNRIRIAEDEKSRAQESLKTLEALNKSLSTDLVEKENELLEIRKEREELVRACSTANEARRVLESEIENLKKTFHITEAELLEKAKTENEAQNSLKRIEAEFVKVESSEKDTRTMLTQKEVEVQTLRSNFHRMEEEVKMLRELRLEHDRKWNQLNHELSIAEIRIGEKWKDTEKKDGELELLQKILSYYDKTLFNTKDELFKTQTREKIVEDERDRLRSKLAASEEELKKLRSRSRREGDERRSYLSMALGVPVSPRTPTTVRSDAFVTRINRDTSNYSLEEADEDMWNRP</sequence>
<feature type="coiled-coil region" evidence="1">
    <location>
        <begin position="594"/>
        <end position="779"/>
    </location>
</feature>
<feature type="coiled-coil region" evidence="1">
    <location>
        <begin position="121"/>
        <end position="148"/>
    </location>
</feature>
<reference evidence="3 4" key="1">
    <citation type="journal article" date="2022" name="bioRxiv">
        <title>Genomics of Preaxostyla Flagellates Illuminates Evolutionary Transitions and the Path Towards Mitochondrial Loss.</title>
        <authorList>
            <person name="Novak L.V.F."/>
            <person name="Treitli S.C."/>
            <person name="Pyrih J."/>
            <person name="Halakuc P."/>
            <person name="Pipaliya S.V."/>
            <person name="Vacek V."/>
            <person name="Brzon O."/>
            <person name="Soukal P."/>
            <person name="Eme L."/>
            <person name="Dacks J.B."/>
            <person name="Karnkowska A."/>
            <person name="Elias M."/>
            <person name="Hampl V."/>
        </authorList>
    </citation>
    <scope>NUCLEOTIDE SEQUENCE [LARGE SCALE GENOMIC DNA]</scope>
    <source>
        <strain evidence="3">NAU3</strain>
        <tissue evidence="3">Gut</tissue>
    </source>
</reference>
<feature type="region of interest" description="Disordered" evidence="2">
    <location>
        <begin position="503"/>
        <end position="529"/>
    </location>
</feature>
<feature type="coiled-coil region" evidence="1">
    <location>
        <begin position="293"/>
        <end position="420"/>
    </location>
</feature>
<dbReference type="Proteomes" id="UP001281761">
    <property type="component" value="Unassembled WGS sequence"/>
</dbReference>
<evidence type="ECO:0000313" key="4">
    <source>
        <dbReference type="Proteomes" id="UP001281761"/>
    </source>
</evidence>
<feature type="compositionally biased region" description="Polar residues" evidence="2">
    <location>
        <begin position="519"/>
        <end position="529"/>
    </location>
</feature>
<evidence type="ECO:0000313" key="3">
    <source>
        <dbReference type="EMBL" id="KAK2959568.1"/>
    </source>
</evidence>
<feature type="coiled-coil region" evidence="1">
    <location>
        <begin position="58"/>
        <end position="85"/>
    </location>
</feature>
<feature type="coiled-coil region" evidence="1">
    <location>
        <begin position="216"/>
        <end position="264"/>
    </location>
</feature>
<dbReference type="EMBL" id="JARBJD010000028">
    <property type="protein sequence ID" value="KAK2959568.1"/>
    <property type="molecule type" value="Genomic_DNA"/>
</dbReference>
<proteinExistence type="predicted"/>
<feature type="coiled-coil region" evidence="1">
    <location>
        <begin position="450"/>
        <end position="484"/>
    </location>
</feature>
<feature type="coiled-coil region" evidence="1">
    <location>
        <begin position="906"/>
        <end position="940"/>
    </location>
</feature>
<organism evidence="3 4">
    <name type="scientific">Blattamonas nauphoetae</name>
    <dbReference type="NCBI Taxonomy" id="2049346"/>
    <lineage>
        <taxon>Eukaryota</taxon>
        <taxon>Metamonada</taxon>
        <taxon>Preaxostyla</taxon>
        <taxon>Oxymonadida</taxon>
        <taxon>Blattamonas</taxon>
    </lineage>
</organism>
<evidence type="ECO:0000256" key="1">
    <source>
        <dbReference type="SAM" id="Coils"/>
    </source>
</evidence>
<name>A0ABQ9Y778_9EUKA</name>
<keyword evidence="4" id="KW-1185">Reference proteome</keyword>
<comment type="caution">
    <text evidence="3">The sequence shown here is derived from an EMBL/GenBank/DDBJ whole genome shotgun (WGS) entry which is preliminary data.</text>
</comment>